<dbReference type="SUPFAM" id="SSF55424">
    <property type="entry name" value="FAD/NAD-linked reductases, dimerisation (C-terminal) domain"/>
    <property type="match status" value="1"/>
</dbReference>
<dbReference type="SUPFAM" id="SSF51905">
    <property type="entry name" value="FAD/NAD(P)-binding domain"/>
    <property type="match status" value="1"/>
</dbReference>
<feature type="domain" description="Pyridine nucleotide-disulphide oxidoreductase dimerisation" evidence="6">
    <location>
        <begin position="336"/>
        <end position="437"/>
    </location>
</feature>
<feature type="disulfide bond" description="Redox-active" evidence="5">
    <location>
        <begin position="41"/>
        <end position="46"/>
    </location>
</feature>
<dbReference type="PANTHER" id="PTHR43014">
    <property type="entry name" value="MERCURIC REDUCTASE"/>
    <property type="match status" value="1"/>
</dbReference>
<dbReference type="InterPro" id="IPR001100">
    <property type="entry name" value="Pyr_nuc-diS_OxRdtase"/>
</dbReference>
<gene>
    <name evidence="8" type="ORF">BCR21_06810</name>
</gene>
<evidence type="ECO:0000256" key="4">
    <source>
        <dbReference type="PIRSR" id="PIRSR000350-3"/>
    </source>
</evidence>
<comment type="cofactor">
    <cofactor evidence="4">
        <name>FAD</name>
        <dbReference type="ChEBI" id="CHEBI:57692"/>
    </cofactor>
    <text evidence="4">Binds 1 FAD per subunit.</text>
</comment>
<evidence type="ECO:0000259" key="6">
    <source>
        <dbReference type="Pfam" id="PF02852"/>
    </source>
</evidence>
<name>A0A1E5GH48_9ENTE</name>
<dbReference type="GO" id="GO:0000166">
    <property type="term" value="F:nucleotide binding"/>
    <property type="evidence" value="ECO:0007669"/>
    <property type="project" value="UniProtKB-KW"/>
</dbReference>
<evidence type="ECO:0000259" key="7">
    <source>
        <dbReference type="Pfam" id="PF07992"/>
    </source>
</evidence>
<dbReference type="InterPro" id="IPR004099">
    <property type="entry name" value="Pyr_nucl-diS_OxRdtase_dimer"/>
</dbReference>
<keyword evidence="3 4" id="KW-0274">FAD</keyword>
<keyword evidence="4" id="KW-0547">Nucleotide-binding</keyword>
<reference evidence="9" key="1">
    <citation type="submission" date="2016-09" db="EMBL/GenBank/DDBJ databases">
        <authorList>
            <person name="Gulvik C.A."/>
        </authorList>
    </citation>
    <scope>NUCLEOTIDE SEQUENCE [LARGE SCALE GENOMIC DNA]</scope>
    <source>
        <strain evidence="9">DSM 23328</strain>
    </source>
</reference>
<dbReference type="EMBL" id="MIJZ01000012">
    <property type="protein sequence ID" value="OEG11941.1"/>
    <property type="molecule type" value="Genomic_DNA"/>
</dbReference>
<evidence type="ECO:0000313" key="8">
    <source>
        <dbReference type="EMBL" id="OEG11941.1"/>
    </source>
</evidence>
<dbReference type="AlphaFoldDB" id="A0A1E5GH48"/>
<dbReference type="InterPro" id="IPR036188">
    <property type="entry name" value="FAD/NAD-bd_sf"/>
</dbReference>
<dbReference type="PRINTS" id="PR00411">
    <property type="entry name" value="PNDRDTASEI"/>
</dbReference>
<dbReference type="InterPro" id="IPR016156">
    <property type="entry name" value="FAD/NAD-linked_Rdtase_dimer_sf"/>
</dbReference>
<protein>
    <submittedName>
        <fullName evidence="8">Glutathione reductase</fullName>
    </submittedName>
</protein>
<dbReference type="PRINTS" id="PR00368">
    <property type="entry name" value="FADPNR"/>
</dbReference>
<keyword evidence="4" id="KW-0520">NAD</keyword>
<comment type="similarity">
    <text evidence="1">Belongs to the class-I pyridine nucleotide-disulfide oxidoreductase family.</text>
</comment>
<proteinExistence type="inferred from homology"/>
<accession>A0A1E5GH48</accession>
<feature type="domain" description="FAD/NAD(P)-binding" evidence="7">
    <location>
        <begin position="4"/>
        <end position="315"/>
    </location>
</feature>
<comment type="caution">
    <text evidence="8">The sequence shown here is derived from an EMBL/GenBank/DDBJ whole genome shotgun (WGS) entry which is preliminary data.</text>
</comment>
<dbReference type="PANTHER" id="PTHR43014:SF5">
    <property type="entry name" value="GLUTATHIONE REDUCTASE (NADPH)"/>
    <property type="match status" value="1"/>
</dbReference>
<dbReference type="GO" id="GO:0016491">
    <property type="term" value="F:oxidoreductase activity"/>
    <property type="evidence" value="ECO:0007669"/>
    <property type="project" value="InterPro"/>
</dbReference>
<dbReference type="Pfam" id="PF07992">
    <property type="entry name" value="Pyr_redox_2"/>
    <property type="match status" value="1"/>
</dbReference>
<keyword evidence="2" id="KW-0285">Flavoprotein</keyword>
<dbReference type="OrthoDB" id="9800167at2"/>
<dbReference type="RefSeq" id="WP_069645794.1">
    <property type="nucleotide sequence ID" value="NZ_MIJZ01000012.1"/>
</dbReference>
<dbReference type="InterPro" id="IPR023753">
    <property type="entry name" value="FAD/NAD-binding_dom"/>
</dbReference>
<feature type="binding site" evidence="4">
    <location>
        <position position="298"/>
    </location>
    <ligand>
        <name>FAD</name>
        <dbReference type="ChEBI" id="CHEBI:57692"/>
    </ligand>
</feature>
<dbReference type="Pfam" id="PF02852">
    <property type="entry name" value="Pyr_redox_dim"/>
    <property type="match status" value="1"/>
</dbReference>
<evidence type="ECO:0000256" key="2">
    <source>
        <dbReference type="ARBA" id="ARBA00022630"/>
    </source>
</evidence>
<feature type="binding site" evidence="4">
    <location>
        <begin position="171"/>
        <end position="178"/>
    </location>
    <ligand>
        <name>NAD(+)</name>
        <dbReference type="ChEBI" id="CHEBI:57540"/>
    </ligand>
</feature>
<evidence type="ECO:0000256" key="1">
    <source>
        <dbReference type="ARBA" id="ARBA00007532"/>
    </source>
</evidence>
<feature type="binding site" evidence="4">
    <location>
        <position position="50"/>
    </location>
    <ligand>
        <name>FAD</name>
        <dbReference type="ChEBI" id="CHEBI:57692"/>
    </ligand>
</feature>
<keyword evidence="9" id="KW-1185">Reference proteome</keyword>
<evidence type="ECO:0000256" key="5">
    <source>
        <dbReference type="PIRSR" id="PIRSR000350-4"/>
    </source>
</evidence>
<feature type="binding site" evidence="4">
    <location>
        <position position="258"/>
    </location>
    <ligand>
        <name>NAD(+)</name>
        <dbReference type="ChEBI" id="CHEBI:57540"/>
    </ligand>
</feature>
<sequence length="443" mass="48575">MNRFDVIIIGSGPGGMAAAYDLAAEGKKVAVVEADLWGGTCPNRGCDPKKVLYGAVEARDNVLQLKNNGFDAAPEINWGNLMAFKETFTQKVPVEQKSGLASAGIQTITGFACFKDKHTITVENKDYQSERFILATGQRSAILDIPGKEHFGTSTDFLNMKELPEKIVFVGGGYISLELANIASSSGSEVHLLHHNERPLKGFDETLTEALIENLKLRGIHFHFNESAESITKQGEQVEITLTTQGTMIADRVFCATGRIPNVEGLNLEKIGVAFTHKGITVNEQLQTTVETIYALGDCMEKTQPKLTPVSSFEGSYLAKLLSGKTQAAIQYPALPTIIFSSPKLAQVGLTDKITLENEKYKVQDLDLSQWFSYKHINEPLVKAKIITEKSTGLLVGATVLGNEADQLINMFTLMINQKLPAEKINEMIMLYPTVSSDLSYLY</sequence>
<dbReference type="STRING" id="903984.BCR21_06810"/>
<dbReference type="Proteomes" id="UP000094068">
    <property type="component" value="Unassembled WGS sequence"/>
</dbReference>
<evidence type="ECO:0000256" key="3">
    <source>
        <dbReference type="ARBA" id="ARBA00022827"/>
    </source>
</evidence>
<dbReference type="PIRSF" id="PIRSF000350">
    <property type="entry name" value="Mercury_reductase_MerA"/>
    <property type="match status" value="1"/>
</dbReference>
<organism evidence="8 9">
    <name type="scientific">Enterococcus ureasiticus</name>
    <dbReference type="NCBI Taxonomy" id="903984"/>
    <lineage>
        <taxon>Bacteria</taxon>
        <taxon>Bacillati</taxon>
        <taxon>Bacillota</taxon>
        <taxon>Bacilli</taxon>
        <taxon>Lactobacillales</taxon>
        <taxon>Enterococcaceae</taxon>
        <taxon>Enterococcus</taxon>
    </lineage>
</organism>
<dbReference type="Gene3D" id="3.50.50.60">
    <property type="entry name" value="FAD/NAD(P)-binding domain"/>
    <property type="match status" value="2"/>
</dbReference>
<dbReference type="Gene3D" id="3.30.390.30">
    <property type="match status" value="1"/>
</dbReference>
<evidence type="ECO:0000313" key="9">
    <source>
        <dbReference type="Proteomes" id="UP000094068"/>
    </source>
</evidence>